<evidence type="ECO:0000313" key="1">
    <source>
        <dbReference type="EMBL" id="CAG6677733.1"/>
    </source>
</evidence>
<name>A0A8D8X0C1_9HEMI</name>
<dbReference type="EMBL" id="HBUF01243457">
    <property type="protein sequence ID" value="CAG6677733.1"/>
    <property type="molecule type" value="Transcribed_RNA"/>
</dbReference>
<proteinExistence type="predicted"/>
<protein>
    <submittedName>
        <fullName evidence="1">Uncharacterized protein</fullName>
    </submittedName>
</protein>
<organism evidence="1">
    <name type="scientific">Cacopsylla melanoneura</name>
    <dbReference type="NCBI Taxonomy" id="428564"/>
    <lineage>
        <taxon>Eukaryota</taxon>
        <taxon>Metazoa</taxon>
        <taxon>Ecdysozoa</taxon>
        <taxon>Arthropoda</taxon>
        <taxon>Hexapoda</taxon>
        <taxon>Insecta</taxon>
        <taxon>Pterygota</taxon>
        <taxon>Neoptera</taxon>
        <taxon>Paraneoptera</taxon>
        <taxon>Hemiptera</taxon>
        <taxon>Sternorrhyncha</taxon>
        <taxon>Psylloidea</taxon>
        <taxon>Psyllidae</taxon>
        <taxon>Psyllinae</taxon>
        <taxon>Cacopsylla</taxon>
    </lineage>
</organism>
<dbReference type="AlphaFoldDB" id="A0A8D8X0C1"/>
<accession>A0A8D8X0C1</accession>
<sequence>MISELGSCGRVYVLHQCRIIHCQWGVLCWSWAHALHQCRIIRCRWGVLCWGWAHVLYQCRIIRCRWGVLCWGWVCARTRTHLRCHPLHHPQFVLLVVARKTCYQLTKS</sequence>
<reference evidence="1" key="1">
    <citation type="submission" date="2021-05" db="EMBL/GenBank/DDBJ databases">
        <authorList>
            <person name="Alioto T."/>
            <person name="Alioto T."/>
            <person name="Gomez Garrido J."/>
        </authorList>
    </citation>
    <scope>NUCLEOTIDE SEQUENCE</scope>
</reference>